<evidence type="ECO:0000256" key="3">
    <source>
        <dbReference type="ARBA" id="ARBA00006263"/>
    </source>
</evidence>
<sequence length="321" mass="34369">MLTAIALLIGALLDRLLGEAPRYHPLVGFGNVALALEKKLNRHHAATHSSQPSNPAFSVRLAGIMGLLLLIVPPGMLAGWLWYTLLKHEPLLALAFGALALYWSLGWRSLTEHVQAVGVALQQDLPAGRAAVQRIVSRECDTMDESQVVRASLETLLENTSDAVIGPLFWFVILGPAGAIVYRLSNTLDAMWGYRTARFSAFGWAAARWDDLINLIPARLTALAFAITGNTRSALHSWRTYAPLWSSPNGGPVICAGSGALQVSLGGGAVYHGQWQDKPATPGHPATPADVDRALALVKRSVILILSVLVTSSLLCNGVLP</sequence>
<dbReference type="HAMAP" id="MF_00024">
    <property type="entry name" value="CobD_CbiB"/>
    <property type="match status" value="1"/>
</dbReference>
<keyword evidence="4 9" id="KW-1003">Cell membrane</keyword>
<dbReference type="RefSeq" id="WP_193907896.1">
    <property type="nucleotide sequence ID" value="NZ_PRDL01000001.1"/>
</dbReference>
<name>A0A928V4C9_9GAMM</name>
<dbReference type="Pfam" id="PF03186">
    <property type="entry name" value="CobD_Cbib"/>
    <property type="match status" value="1"/>
</dbReference>
<accession>A0A928V4C9</accession>
<evidence type="ECO:0000256" key="6">
    <source>
        <dbReference type="ARBA" id="ARBA00022692"/>
    </source>
</evidence>
<dbReference type="AlphaFoldDB" id="A0A928V4C9"/>
<evidence type="ECO:0000256" key="2">
    <source>
        <dbReference type="ARBA" id="ARBA00004953"/>
    </source>
</evidence>
<comment type="pathway">
    <text evidence="2 9">Cofactor biosynthesis; adenosylcobalamin biosynthesis.</text>
</comment>
<dbReference type="Proteomes" id="UP000652567">
    <property type="component" value="Unassembled WGS sequence"/>
</dbReference>
<protein>
    <recommendedName>
        <fullName evidence="9">Cobalamin biosynthesis protein CobD</fullName>
    </recommendedName>
</protein>
<keyword evidence="7 9" id="KW-1133">Transmembrane helix</keyword>
<reference evidence="10" key="1">
    <citation type="submission" date="2018-07" db="EMBL/GenBank/DDBJ databases">
        <title>Genome assembly of strain Ka43.</title>
        <authorList>
            <person name="Kukolya J."/>
            <person name="Nagy I."/>
            <person name="Horvath B."/>
            <person name="Toth A."/>
        </authorList>
    </citation>
    <scope>NUCLEOTIDE SEQUENCE</scope>
    <source>
        <strain evidence="10">KB43</strain>
    </source>
</reference>
<dbReference type="GO" id="GO:0005886">
    <property type="term" value="C:plasma membrane"/>
    <property type="evidence" value="ECO:0007669"/>
    <property type="project" value="UniProtKB-SubCell"/>
</dbReference>
<dbReference type="NCBIfam" id="TIGR00380">
    <property type="entry name" value="cobal_cbiB"/>
    <property type="match status" value="1"/>
</dbReference>
<comment type="subcellular location">
    <subcellularLocation>
        <location evidence="1 9">Cell membrane</location>
        <topology evidence="1 9">Multi-pass membrane protein</topology>
    </subcellularLocation>
</comment>
<comment type="caution">
    <text evidence="9">Lacks conserved residue(s) required for the propagation of feature annotation.</text>
</comment>
<keyword evidence="11" id="KW-1185">Reference proteome</keyword>
<evidence type="ECO:0000256" key="1">
    <source>
        <dbReference type="ARBA" id="ARBA00004651"/>
    </source>
</evidence>
<evidence type="ECO:0000256" key="5">
    <source>
        <dbReference type="ARBA" id="ARBA00022573"/>
    </source>
</evidence>
<evidence type="ECO:0000313" key="11">
    <source>
        <dbReference type="Proteomes" id="UP000652567"/>
    </source>
</evidence>
<evidence type="ECO:0000256" key="8">
    <source>
        <dbReference type="ARBA" id="ARBA00023136"/>
    </source>
</evidence>
<proteinExistence type="inferred from homology"/>
<dbReference type="InterPro" id="IPR004485">
    <property type="entry name" value="Cobalamin_biosynth_CobD/CbiB"/>
</dbReference>
<organism evidence="10 11">
    <name type="scientific">Cellvibrio polysaccharolyticus</name>
    <dbReference type="NCBI Taxonomy" id="2082724"/>
    <lineage>
        <taxon>Bacteria</taxon>
        <taxon>Pseudomonadati</taxon>
        <taxon>Pseudomonadota</taxon>
        <taxon>Gammaproteobacteria</taxon>
        <taxon>Cellvibrionales</taxon>
        <taxon>Cellvibrionaceae</taxon>
        <taxon>Cellvibrio</taxon>
    </lineage>
</organism>
<feature type="transmembrane region" description="Helical" evidence="9">
    <location>
        <begin position="164"/>
        <end position="185"/>
    </location>
</feature>
<comment type="function">
    <text evidence="9">Converts cobyric acid to cobinamide by the addition of aminopropanol on the F carboxylic group.</text>
</comment>
<comment type="caution">
    <text evidence="10">The sequence shown here is derived from an EMBL/GenBank/DDBJ whole genome shotgun (WGS) entry which is preliminary data.</text>
</comment>
<evidence type="ECO:0000313" key="10">
    <source>
        <dbReference type="EMBL" id="MBE8716661.1"/>
    </source>
</evidence>
<evidence type="ECO:0000256" key="7">
    <source>
        <dbReference type="ARBA" id="ARBA00022989"/>
    </source>
</evidence>
<comment type="similarity">
    <text evidence="3 9">Belongs to the CobD/CbiB family.</text>
</comment>
<dbReference type="PANTHER" id="PTHR34308">
    <property type="entry name" value="COBALAMIN BIOSYNTHESIS PROTEIN CBIB"/>
    <property type="match status" value="1"/>
</dbReference>
<dbReference type="PANTHER" id="PTHR34308:SF1">
    <property type="entry name" value="COBALAMIN BIOSYNTHESIS PROTEIN CBIB"/>
    <property type="match status" value="1"/>
</dbReference>
<gene>
    <name evidence="9 10" type="primary">cobD</name>
    <name evidence="10" type="ORF">C4F51_05595</name>
</gene>
<dbReference type="GO" id="GO:0048472">
    <property type="term" value="F:threonine-phosphate decarboxylase activity"/>
    <property type="evidence" value="ECO:0007669"/>
    <property type="project" value="InterPro"/>
</dbReference>
<dbReference type="GO" id="GO:0015420">
    <property type="term" value="F:ABC-type vitamin B12 transporter activity"/>
    <property type="evidence" value="ECO:0007669"/>
    <property type="project" value="UniProtKB-UniRule"/>
</dbReference>
<evidence type="ECO:0000256" key="4">
    <source>
        <dbReference type="ARBA" id="ARBA00022475"/>
    </source>
</evidence>
<evidence type="ECO:0000256" key="9">
    <source>
        <dbReference type="HAMAP-Rule" id="MF_00024"/>
    </source>
</evidence>
<feature type="transmembrane region" description="Helical" evidence="9">
    <location>
        <begin position="90"/>
        <end position="107"/>
    </location>
</feature>
<keyword evidence="5 9" id="KW-0169">Cobalamin biosynthesis</keyword>
<keyword evidence="6 9" id="KW-0812">Transmembrane</keyword>
<dbReference type="GO" id="GO:0009236">
    <property type="term" value="P:cobalamin biosynthetic process"/>
    <property type="evidence" value="ECO:0007669"/>
    <property type="project" value="UniProtKB-UniRule"/>
</dbReference>
<feature type="transmembrane region" description="Helical" evidence="9">
    <location>
        <begin position="61"/>
        <end position="83"/>
    </location>
</feature>
<keyword evidence="8 9" id="KW-0472">Membrane</keyword>
<dbReference type="EMBL" id="PRDL01000001">
    <property type="protein sequence ID" value="MBE8716661.1"/>
    <property type="molecule type" value="Genomic_DNA"/>
</dbReference>